<protein>
    <submittedName>
        <fullName evidence="3">MerR family transcriptional regulator</fullName>
    </submittedName>
</protein>
<dbReference type="Pfam" id="PF13411">
    <property type="entry name" value="MerR_1"/>
    <property type="match status" value="1"/>
</dbReference>
<proteinExistence type="predicted"/>
<dbReference type="Gene3D" id="1.10.1660.10">
    <property type="match status" value="1"/>
</dbReference>
<dbReference type="InterPro" id="IPR000551">
    <property type="entry name" value="MerR-type_HTH_dom"/>
</dbReference>
<feature type="domain" description="HTH merR-type" evidence="2">
    <location>
        <begin position="10"/>
        <end position="79"/>
    </location>
</feature>
<evidence type="ECO:0000313" key="4">
    <source>
        <dbReference type="Proteomes" id="UP001589890"/>
    </source>
</evidence>
<gene>
    <name evidence="3" type="ORF">ACFFGN_31655</name>
</gene>
<keyword evidence="4" id="KW-1185">Reference proteome</keyword>
<sequence>MTQTRTADGRYSPGAAAELTGLTIDTLRYYEKESLIGPIERLPGGRRVYREGDIAWIGVVSCLRDAGLGISDLQRFTSLLRAEGDPGTRVEFLRERRTALLDHIARMNAALGVLDDKIAYYSAREVSAD</sequence>
<dbReference type="SUPFAM" id="SSF46955">
    <property type="entry name" value="Putative DNA-binding domain"/>
    <property type="match status" value="1"/>
</dbReference>
<dbReference type="InterPro" id="IPR047057">
    <property type="entry name" value="MerR_fam"/>
</dbReference>
<dbReference type="EMBL" id="JBHLTC010000040">
    <property type="protein sequence ID" value="MFC0628667.1"/>
    <property type="molecule type" value="Genomic_DNA"/>
</dbReference>
<evidence type="ECO:0000256" key="1">
    <source>
        <dbReference type="ARBA" id="ARBA00023125"/>
    </source>
</evidence>
<organism evidence="3 4">
    <name type="scientific">Kribbella deserti</name>
    <dbReference type="NCBI Taxonomy" id="1926257"/>
    <lineage>
        <taxon>Bacteria</taxon>
        <taxon>Bacillati</taxon>
        <taxon>Actinomycetota</taxon>
        <taxon>Actinomycetes</taxon>
        <taxon>Propionibacteriales</taxon>
        <taxon>Kribbellaceae</taxon>
        <taxon>Kribbella</taxon>
    </lineage>
</organism>
<dbReference type="PANTHER" id="PTHR30204">
    <property type="entry name" value="REDOX-CYCLING DRUG-SENSING TRANSCRIPTIONAL ACTIVATOR SOXR"/>
    <property type="match status" value="1"/>
</dbReference>
<dbReference type="CDD" id="cd01109">
    <property type="entry name" value="HTH_YyaN"/>
    <property type="match status" value="1"/>
</dbReference>
<dbReference type="SMART" id="SM00422">
    <property type="entry name" value="HTH_MERR"/>
    <property type="match status" value="1"/>
</dbReference>
<evidence type="ECO:0000313" key="3">
    <source>
        <dbReference type="EMBL" id="MFC0628667.1"/>
    </source>
</evidence>
<reference evidence="3 4" key="1">
    <citation type="submission" date="2024-09" db="EMBL/GenBank/DDBJ databases">
        <authorList>
            <person name="Sun Q."/>
            <person name="Mori K."/>
        </authorList>
    </citation>
    <scope>NUCLEOTIDE SEQUENCE [LARGE SCALE GENOMIC DNA]</scope>
    <source>
        <strain evidence="3 4">CGMCC 1.15906</strain>
    </source>
</reference>
<name>A0ABV6QYA3_9ACTN</name>
<comment type="caution">
    <text evidence="3">The sequence shown here is derived from an EMBL/GenBank/DDBJ whole genome shotgun (WGS) entry which is preliminary data.</text>
</comment>
<dbReference type="PANTHER" id="PTHR30204:SF98">
    <property type="entry name" value="HTH-TYPE TRANSCRIPTIONAL REGULATOR ADHR"/>
    <property type="match status" value="1"/>
</dbReference>
<accession>A0ABV6QYA3</accession>
<dbReference type="PROSITE" id="PS50937">
    <property type="entry name" value="HTH_MERR_2"/>
    <property type="match status" value="1"/>
</dbReference>
<dbReference type="Proteomes" id="UP001589890">
    <property type="component" value="Unassembled WGS sequence"/>
</dbReference>
<dbReference type="RefSeq" id="WP_380055389.1">
    <property type="nucleotide sequence ID" value="NZ_JBHLTC010000040.1"/>
</dbReference>
<evidence type="ECO:0000259" key="2">
    <source>
        <dbReference type="PROSITE" id="PS50937"/>
    </source>
</evidence>
<dbReference type="InterPro" id="IPR009061">
    <property type="entry name" value="DNA-bd_dom_put_sf"/>
</dbReference>
<keyword evidence="1" id="KW-0238">DNA-binding</keyword>